<evidence type="ECO:0000313" key="4">
    <source>
        <dbReference type="Proteomes" id="UP000786811"/>
    </source>
</evidence>
<feature type="compositionally biased region" description="Polar residues" evidence="2">
    <location>
        <begin position="303"/>
        <end position="313"/>
    </location>
</feature>
<dbReference type="Proteomes" id="UP000786811">
    <property type="component" value="Unassembled WGS sequence"/>
</dbReference>
<gene>
    <name evidence="3" type="ORF">HICCMSTLAB_LOCUS13666</name>
</gene>
<keyword evidence="4" id="KW-1185">Reference proteome</keyword>
<comment type="caution">
    <text evidence="3">The sequence shown here is derived from an EMBL/GenBank/DDBJ whole genome shotgun (WGS) entry which is preliminary data.</text>
</comment>
<protein>
    <submittedName>
        <fullName evidence="3">Uncharacterized protein</fullName>
    </submittedName>
</protein>
<feature type="coiled-coil region" evidence="1">
    <location>
        <begin position="37"/>
        <end position="64"/>
    </location>
</feature>
<dbReference type="OrthoDB" id="6150133at2759"/>
<proteinExistence type="predicted"/>
<accession>A0A8J2HU58</accession>
<sequence length="324" mass="38006">MNQTFGEGFWATVELLVSDIKDSGTVSPFNDDIEEWLDTMAHKVKQQRERARRKQENKSNFSDDTSSLDYGSLIECSFSSPQVRSRLELLMGSNVVRLTDRKYMLRLMAKLRQDFESKQLNRIEERKNNELMRTKMMILNRLISVNEAPAEIRQYPLFQLYLYCDAIVEQKRMKHSYKKRKIASSLYHILYPDAKTDKKTSDDDKEVYMKRVYVDGVPELVPMTEEEVVAAKLELETIKDIEEGYALTQKEYDRLHYETDAIKELRKTQKVEEMYAKAHDILGILYSYVDDGRYDIEDQVNKVSDSSATTNQLDDLPDEDKHQD</sequence>
<dbReference type="EMBL" id="CAJNRD030001124">
    <property type="protein sequence ID" value="CAG5109030.1"/>
    <property type="molecule type" value="Genomic_DNA"/>
</dbReference>
<keyword evidence="1" id="KW-0175">Coiled coil</keyword>
<evidence type="ECO:0000256" key="1">
    <source>
        <dbReference type="SAM" id="Coils"/>
    </source>
</evidence>
<organism evidence="3 4">
    <name type="scientific">Cotesia congregata</name>
    <name type="common">Parasitoid wasp</name>
    <name type="synonym">Apanteles congregatus</name>
    <dbReference type="NCBI Taxonomy" id="51543"/>
    <lineage>
        <taxon>Eukaryota</taxon>
        <taxon>Metazoa</taxon>
        <taxon>Ecdysozoa</taxon>
        <taxon>Arthropoda</taxon>
        <taxon>Hexapoda</taxon>
        <taxon>Insecta</taxon>
        <taxon>Pterygota</taxon>
        <taxon>Neoptera</taxon>
        <taxon>Endopterygota</taxon>
        <taxon>Hymenoptera</taxon>
        <taxon>Apocrita</taxon>
        <taxon>Ichneumonoidea</taxon>
        <taxon>Braconidae</taxon>
        <taxon>Microgastrinae</taxon>
        <taxon>Cotesia</taxon>
    </lineage>
</organism>
<name>A0A8J2HU58_COTCN</name>
<evidence type="ECO:0000313" key="3">
    <source>
        <dbReference type="EMBL" id="CAG5109030.1"/>
    </source>
</evidence>
<feature type="region of interest" description="Disordered" evidence="2">
    <location>
        <begin position="303"/>
        <end position="324"/>
    </location>
</feature>
<reference evidence="3" key="1">
    <citation type="submission" date="2021-04" db="EMBL/GenBank/DDBJ databases">
        <authorList>
            <person name="Chebbi M.A.C M."/>
        </authorList>
    </citation>
    <scope>NUCLEOTIDE SEQUENCE</scope>
</reference>
<dbReference type="AlphaFoldDB" id="A0A8J2HU58"/>
<evidence type="ECO:0000256" key="2">
    <source>
        <dbReference type="SAM" id="MobiDB-lite"/>
    </source>
</evidence>